<feature type="compositionally biased region" description="Basic and acidic residues" evidence="1">
    <location>
        <begin position="843"/>
        <end position="853"/>
    </location>
</feature>
<feature type="region of interest" description="Disordered" evidence="1">
    <location>
        <begin position="335"/>
        <end position="366"/>
    </location>
</feature>
<gene>
    <name evidence="2" type="ORF">HOLleu_22564</name>
</gene>
<feature type="compositionally biased region" description="Basic and acidic residues" evidence="1">
    <location>
        <begin position="655"/>
        <end position="696"/>
    </location>
</feature>
<organism evidence="2 3">
    <name type="scientific">Holothuria leucospilota</name>
    <name type="common">Black long sea cucumber</name>
    <name type="synonym">Mertensiothuria leucospilota</name>
    <dbReference type="NCBI Taxonomy" id="206669"/>
    <lineage>
        <taxon>Eukaryota</taxon>
        <taxon>Metazoa</taxon>
        <taxon>Echinodermata</taxon>
        <taxon>Eleutherozoa</taxon>
        <taxon>Echinozoa</taxon>
        <taxon>Holothuroidea</taxon>
        <taxon>Aspidochirotacea</taxon>
        <taxon>Aspidochirotida</taxon>
        <taxon>Holothuriidae</taxon>
        <taxon>Holothuria</taxon>
    </lineage>
</organism>
<evidence type="ECO:0000313" key="3">
    <source>
        <dbReference type="Proteomes" id="UP001152320"/>
    </source>
</evidence>
<feature type="compositionally biased region" description="Polar residues" evidence="1">
    <location>
        <begin position="162"/>
        <end position="175"/>
    </location>
</feature>
<dbReference type="Proteomes" id="UP001152320">
    <property type="component" value="Chromosome 10"/>
</dbReference>
<accession>A0A9Q1BZE0</accession>
<feature type="compositionally biased region" description="Basic and acidic residues" evidence="1">
    <location>
        <begin position="818"/>
        <end position="836"/>
    </location>
</feature>
<feature type="compositionally biased region" description="Basic and acidic residues" evidence="1">
    <location>
        <begin position="725"/>
        <end position="737"/>
    </location>
</feature>
<feature type="region of interest" description="Disordered" evidence="1">
    <location>
        <begin position="466"/>
        <end position="526"/>
    </location>
</feature>
<dbReference type="OrthoDB" id="10043502at2759"/>
<name>A0A9Q1BZE0_HOLLE</name>
<dbReference type="AlphaFoldDB" id="A0A9Q1BZE0"/>
<feature type="compositionally biased region" description="Basic and acidic residues" evidence="1">
    <location>
        <begin position="205"/>
        <end position="216"/>
    </location>
</feature>
<feature type="compositionally biased region" description="Basic and acidic residues" evidence="1">
    <location>
        <begin position="608"/>
        <end position="643"/>
    </location>
</feature>
<dbReference type="PANTHER" id="PTHR22045:SF6">
    <property type="entry name" value="PROLINE AND SERINE-RICH PROTEIN 3"/>
    <property type="match status" value="1"/>
</dbReference>
<feature type="compositionally biased region" description="Basic and acidic residues" evidence="1">
    <location>
        <begin position="749"/>
        <end position="770"/>
    </location>
</feature>
<feature type="compositionally biased region" description="Low complexity" evidence="1">
    <location>
        <begin position="129"/>
        <end position="142"/>
    </location>
</feature>
<reference evidence="2" key="1">
    <citation type="submission" date="2021-10" db="EMBL/GenBank/DDBJ databases">
        <title>Tropical sea cucumber genome reveals ecological adaptation and Cuvierian tubules defense mechanism.</title>
        <authorList>
            <person name="Chen T."/>
        </authorList>
    </citation>
    <scope>NUCLEOTIDE SEQUENCE</scope>
    <source>
        <strain evidence="2">Nanhai2018</strain>
        <tissue evidence="2">Muscle</tissue>
    </source>
</reference>
<evidence type="ECO:0000313" key="2">
    <source>
        <dbReference type="EMBL" id="KAJ8035364.1"/>
    </source>
</evidence>
<feature type="compositionally biased region" description="Acidic residues" evidence="1">
    <location>
        <begin position="854"/>
        <end position="863"/>
    </location>
</feature>
<protein>
    <submittedName>
        <fullName evidence="2">Proline and serine-rich protein 3</fullName>
    </submittedName>
</protein>
<feature type="compositionally biased region" description="Polar residues" evidence="1">
    <location>
        <begin position="101"/>
        <end position="116"/>
    </location>
</feature>
<dbReference type="PANTHER" id="PTHR22045">
    <property type="entry name" value="PROLINE AND SERINE-RICH PROTEIN 3"/>
    <property type="match status" value="1"/>
</dbReference>
<dbReference type="InterPro" id="IPR037646">
    <property type="entry name" value="PROSER3"/>
</dbReference>
<feature type="region of interest" description="Disordered" evidence="1">
    <location>
        <begin position="31"/>
        <end position="150"/>
    </location>
</feature>
<feature type="compositionally biased region" description="Polar residues" evidence="1">
    <location>
        <begin position="233"/>
        <end position="251"/>
    </location>
</feature>
<evidence type="ECO:0000256" key="1">
    <source>
        <dbReference type="SAM" id="MobiDB-lite"/>
    </source>
</evidence>
<feature type="compositionally biased region" description="Low complexity" evidence="1">
    <location>
        <begin position="301"/>
        <end position="313"/>
    </location>
</feature>
<feature type="compositionally biased region" description="Polar residues" evidence="1">
    <location>
        <begin position="801"/>
        <end position="811"/>
    </location>
</feature>
<feature type="compositionally biased region" description="Basic and acidic residues" evidence="1">
    <location>
        <begin position="35"/>
        <end position="58"/>
    </location>
</feature>
<comment type="caution">
    <text evidence="2">The sequence shown here is derived from an EMBL/GenBank/DDBJ whole genome shotgun (WGS) entry which is preliminary data.</text>
</comment>
<proteinExistence type="predicted"/>
<feature type="compositionally biased region" description="Basic and acidic residues" evidence="1">
    <location>
        <begin position="788"/>
        <end position="800"/>
    </location>
</feature>
<dbReference type="EMBL" id="JAIZAY010000010">
    <property type="protein sequence ID" value="KAJ8035364.1"/>
    <property type="molecule type" value="Genomic_DNA"/>
</dbReference>
<keyword evidence="3" id="KW-1185">Reference proteome</keyword>
<feature type="compositionally biased region" description="Low complexity" evidence="1">
    <location>
        <begin position="335"/>
        <end position="345"/>
    </location>
</feature>
<feature type="region of interest" description="Disordered" evidence="1">
    <location>
        <begin position="162"/>
        <end position="316"/>
    </location>
</feature>
<sequence length="895" mass="101580">MSDVLFWRQRLKSDDPFLEPTLPAAFYHPSLPKSLTKEESQIKLDPEKLHHEEDKENINTEELTPEGKAFVQKTNTLLAKELPTRDTPSPRDTSSKFEESWPTSERPSTLESPSETRPSRDEENGGNISRTSSSSARSETATNVQTKEFNLSALLKIENCDFPSNQEGKMQSSHASSHHDSRMKKTPSSPQHDSVLARYIHRFRHGEPQSRDERNAKGQSSAAKDLWWLSPPTRDTSVSSSPDTHSYTRSSAVIKHPKVPPSSSSMSSSSFHLQNRRSFTRDRRQGAIPSKSITKGRHSSPSRPDDIPSSSTPVMDAETLLLQEKAQHLLEISESSLSSDPMVSSDGIGSSPSLPSREEKMYIPPADISPIRERETVEGFTRKSAQIHSRPQKILRPEDDILYQWRLRRKMELAKQGGELNRGPDNLLMGRERTGLGHGVPSRQQDQESTLEAFRARLRQDRLSNHISNIPPHKDRQLSSPAVRTRGTDPIPQTTSTQTGTGEERGESHIPRSFMNSTCHDGDLHPRVQHADSDIAQSQEHHGYSLPSYTVKEQSTVVSGSPPRLTFKQRPIASPNKEVAGQQGYNVLPHWHMSCDIIPCPQGNVPHSHTEDELTRRESQCTRTDPDDRTKDRHQSKERQREAVDEDERLVNGGDKMEVVKDGDDRRNEKQDLKEAQENKRMQLQDKNREESEQKHKQGYMQIRDPIQKKFGFTKRSGIPRLKHRVEGLKKERETENKSSIGEPPVYQPERKYKGTRKDETLDRINDRNKKTSPRSSDTEPFTDMSAEEDRDREDIEGSKQESTTEVQSIIGQVVTRRLFDPDSPKVSKFPSHEPSKSVTRASHSEGVSKQEESTSDSDEFSDDNLLQMLRQKRALYEKQLQQIDDAIASKLHAV</sequence>
<feature type="region of interest" description="Disordered" evidence="1">
    <location>
        <begin position="606"/>
        <end position="865"/>
    </location>
</feature>